<sequence>MRRGQQFKVYVVALVEIYGEGITPEQNFCVQPSSVKGERRVGAAFEFLFDIADLRELLLEFGLNSKREKLVLKLFPLFDDRGVANGDVRGQTVASLHISSKCDREILRRLEDAFAHKTVTKCLNQNLNLS</sequence>
<dbReference type="Proteomes" id="UP000078200">
    <property type="component" value="Unassembled WGS sequence"/>
</dbReference>
<name>A0A1A9UQU7_GLOAU</name>
<reference evidence="1" key="1">
    <citation type="submission" date="2020-05" db="UniProtKB">
        <authorList>
            <consortium name="EnsemblMetazoa"/>
        </authorList>
    </citation>
    <scope>IDENTIFICATION</scope>
    <source>
        <strain evidence="1">TTRI</strain>
    </source>
</reference>
<dbReference type="EnsemblMetazoa" id="GAUT012428-RA">
    <property type="protein sequence ID" value="GAUT012428-PA"/>
    <property type="gene ID" value="GAUT012428"/>
</dbReference>
<accession>A0A1A9UQU7</accession>
<keyword evidence="2" id="KW-1185">Reference proteome</keyword>
<dbReference type="VEuPathDB" id="VectorBase:GAUT012428"/>
<protein>
    <submittedName>
        <fullName evidence="1">Uncharacterized protein</fullName>
    </submittedName>
</protein>
<proteinExistence type="predicted"/>
<evidence type="ECO:0000313" key="1">
    <source>
        <dbReference type="EnsemblMetazoa" id="GAUT012428-PA"/>
    </source>
</evidence>
<evidence type="ECO:0000313" key="2">
    <source>
        <dbReference type="Proteomes" id="UP000078200"/>
    </source>
</evidence>
<dbReference type="AlphaFoldDB" id="A0A1A9UQU7"/>
<organism evidence="1 2">
    <name type="scientific">Glossina austeni</name>
    <name type="common">Savannah tsetse fly</name>
    <dbReference type="NCBI Taxonomy" id="7395"/>
    <lineage>
        <taxon>Eukaryota</taxon>
        <taxon>Metazoa</taxon>
        <taxon>Ecdysozoa</taxon>
        <taxon>Arthropoda</taxon>
        <taxon>Hexapoda</taxon>
        <taxon>Insecta</taxon>
        <taxon>Pterygota</taxon>
        <taxon>Neoptera</taxon>
        <taxon>Endopterygota</taxon>
        <taxon>Diptera</taxon>
        <taxon>Brachycera</taxon>
        <taxon>Muscomorpha</taxon>
        <taxon>Hippoboscoidea</taxon>
        <taxon>Glossinidae</taxon>
        <taxon>Glossina</taxon>
    </lineage>
</organism>